<dbReference type="GO" id="GO:0003677">
    <property type="term" value="F:DNA binding"/>
    <property type="evidence" value="ECO:0007669"/>
    <property type="project" value="UniProtKB-UniRule"/>
</dbReference>
<gene>
    <name evidence="6" type="ORF">C5615_20465</name>
</gene>
<dbReference type="SUPFAM" id="SSF48498">
    <property type="entry name" value="Tetracyclin repressor-like, C-terminal domain"/>
    <property type="match status" value="1"/>
</dbReference>
<keyword evidence="1" id="KW-0805">Transcription regulation</keyword>
<dbReference type="AlphaFoldDB" id="A0A2S8INT7"/>
<dbReference type="Pfam" id="PF00440">
    <property type="entry name" value="TetR_N"/>
    <property type="match status" value="1"/>
</dbReference>
<dbReference type="Pfam" id="PF16925">
    <property type="entry name" value="TetR_C_13"/>
    <property type="match status" value="1"/>
</dbReference>
<evidence type="ECO:0000256" key="2">
    <source>
        <dbReference type="ARBA" id="ARBA00023125"/>
    </source>
</evidence>
<dbReference type="EMBL" id="PUIQ01000025">
    <property type="protein sequence ID" value="PQP16349.1"/>
    <property type="molecule type" value="Genomic_DNA"/>
</dbReference>
<keyword evidence="3" id="KW-0804">Transcription</keyword>
<evidence type="ECO:0000256" key="3">
    <source>
        <dbReference type="ARBA" id="ARBA00023163"/>
    </source>
</evidence>
<evidence type="ECO:0000313" key="6">
    <source>
        <dbReference type="EMBL" id="PQP16349.1"/>
    </source>
</evidence>
<evidence type="ECO:0000313" key="7">
    <source>
        <dbReference type="Proteomes" id="UP000238206"/>
    </source>
</evidence>
<dbReference type="Gene3D" id="1.10.10.60">
    <property type="entry name" value="Homeodomain-like"/>
    <property type="match status" value="1"/>
</dbReference>
<evidence type="ECO:0000256" key="4">
    <source>
        <dbReference type="PROSITE-ProRule" id="PRU00335"/>
    </source>
</evidence>
<protein>
    <submittedName>
        <fullName evidence="6">TetR/AcrR family transcriptional regulator</fullName>
    </submittedName>
</protein>
<name>A0A2S8INT7_BURCE</name>
<proteinExistence type="predicted"/>
<dbReference type="Proteomes" id="UP000238206">
    <property type="component" value="Unassembled WGS sequence"/>
</dbReference>
<evidence type="ECO:0000256" key="1">
    <source>
        <dbReference type="ARBA" id="ARBA00023015"/>
    </source>
</evidence>
<dbReference type="InterPro" id="IPR001647">
    <property type="entry name" value="HTH_TetR"/>
</dbReference>
<organism evidence="6 7">
    <name type="scientific">Burkholderia cepacia</name>
    <name type="common">Pseudomonas cepacia</name>
    <dbReference type="NCBI Taxonomy" id="292"/>
    <lineage>
        <taxon>Bacteria</taxon>
        <taxon>Pseudomonadati</taxon>
        <taxon>Pseudomonadota</taxon>
        <taxon>Betaproteobacteria</taxon>
        <taxon>Burkholderiales</taxon>
        <taxon>Burkholderiaceae</taxon>
        <taxon>Burkholderia</taxon>
        <taxon>Burkholderia cepacia complex</taxon>
    </lineage>
</organism>
<feature type="domain" description="HTH tetR-type" evidence="5">
    <location>
        <begin position="6"/>
        <end position="66"/>
    </location>
</feature>
<reference evidence="6 7" key="1">
    <citation type="submission" date="2018-02" db="EMBL/GenBank/DDBJ databases">
        <title>Draft genome sequencing of Burkholderia cepacia Y14-15.</title>
        <authorList>
            <person name="Zheng B.-X."/>
        </authorList>
    </citation>
    <scope>NUCLEOTIDE SEQUENCE [LARGE SCALE GENOMIC DNA]</scope>
    <source>
        <strain evidence="6 7">Y14-15</strain>
    </source>
</reference>
<dbReference type="Gene3D" id="1.10.357.10">
    <property type="entry name" value="Tetracycline Repressor, domain 2"/>
    <property type="match status" value="1"/>
</dbReference>
<dbReference type="SUPFAM" id="SSF46689">
    <property type="entry name" value="Homeodomain-like"/>
    <property type="match status" value="1"/>
</dbReference>
<keyword evidence="2 4" id="KW-0238">DNA-binding</keyword>
<dbReference type="PROSITE" id="PS50977">
    <property type="entry name" value="HTH_TETR_2"/>
    <property type="match status" value="1"/>
</dbReference>
<dbReference type="InterPro" id="IPR011075">
    <property type="entry name" value="TetR_C"/>
</dbReference>
<evidence type="ECO:0000259" key="5">
    <source>
        <dbReference type="PROSITE" id="PS50977"/>
    </source>
</evidence>
<dbReference type="PANTHER" id="PTHR47506">
    <property type="entry name" value="TRANSCRIPTIONAL REGULATORY PROTEIN"/>
    <property type="match status" value="1"/>
</dbReference>
<accession>A0A2S8INT7</accession>
<dbReference type="RefSeq" id="WP_105391794.1">
    <property type="nucleotide sequence ID" value="NZ_PUIQ01000025.1"/>
</dbReference>
<feature type="DNA-binding region" description="H-T-H motif" evidence="4">
    <location>
        <begin position="29"/>
        <end position="48"/>
    </location>
</feature>
<sequence length="194" mass="20995">MVRPREFDRDEALERALRVFWEKGYAATSTDDLLSAMQIGRQSLYNAFGDKRRLYVEALERYQSDSVSGHVARLTAPASAIAGIEALLLGVIAGNAAERVLGCMGVNAICEFGTADPELAELREKAGAMLHKQVVARVREGQDAGEIDRAIDAREAASFILTTMQGIQLGARAGSKLQALRTIAEFAADRLGAR</sequence>
<comment type="caution">
    <text evidence="6">The sequence shown here is derived from an EMBL/GenBank/DDBJ whole genome shotgun (WGS) entry which is preliminary data.</text>
</comment>
<dbReference type="PANTHER" id="PTHR47506:SF10">
    <property type="entry name" value="TRANSCRIPTIONAL REGULATORY PROTEIN"/>
    <property type="match status" value="1"/>
</dbReference>
<dbReference type="InterPro" id="IPR036271">
    <property type="entry name" value="Tet_transcr_reg_TetR-rel_C_sf"/>
</dbReference>
<dbReference type="InterPro" id="IPR009057">
    <property type="entry name" value="Homeodomain-like_sf"/>
</dbReference>